<dbReference type="AlphaFoldDB" id="A0A0R2HC34"/>
<dbReference type="SUPFAM" id="SSF54593">
    <property type="entry name" value="Glyoxalase/Bleomycin resistance protein/Dihydroxybiphenyl dioxygenase"/>
    <property type="match status" value="1"/>
</dbReference>
<keyword evidence="4" id="KW-1185">Reference proteome</keyword>
<dbReference type="Gene3D" id="3.10.180.10">
    <property type="entry name" value="2,3-Dihydroxybiphenyl 1,2-Dioxygenase, domain 1"/>
    <property type="match status" value="1"/>
</dbReference>
<dbReference type="InterPro" id="IPR037523">
    <property type="entry name" value="VOC_core"/>
</dbReference>
<dbReference type="Proteomes" id="UP000051992">
    <property type="component" value="Unassembled WGS sequence"/>
</dbReference>
<dbReference type="Proteomes" id="UP000254621">
    <property type="component" value="Unassembled WGS sequence"/>
</dbReference>
<evidence type="ECO:0000313" key="4">
    <source>
        <dbReference type="Proteomes" id="UP000051992"/>
    </source>
</evidence>
<dbReference type="EMBL" id="UHIV01000004">
    <property type="protein sequence ID" value="SUP59202.1"/>
    <property type="molecule type" value="Genomic_DNA"/>
</dbReference>
<evidence type="ECO:0000259" key="1">
    <source>
        <dbReference type="PROSITE" id="PS51819"/>
    </source>
</evidence>
<accession>A0A0R2HC34</accession>
<proteinExistence type="predicted"/>
<dbReference type="PROSITE" id="PS51819">
    <property type="entry name" value="VOC"/>
    <property type="match status" value="1"/>
</dbReference>
<reference evidence="3 5" key="2">
    <citation type="submission" date="2018-06" db="EMBL/GenBank/DDBJ databases">
        <authorList>
            <consortium name="Pathogen Informatics"/>
            <person name="Doyle S."/>
        </authorList>
    </citation>
    <scope>NUCLEOTIDE SEQUENCE [LARGE SCALE GENOMIC DNA]</scope>
    <source>
        <strain evidence="3 5">NCTC13645</strain>
    </source>
</reference>
<reference evidence="2 4" key="1">
    <citation type="journal article" date="2015" name="Genome Announc.">
        <title>Expanding the biotechnology potential of lactobacilli through comparative genomics of 213 strains and associated genera.</title>
        <authorList>
            <person name="Sun Z."/>
            <person name="Harris H.M."/>
            <person name="McCann A."/>
            <person name="Guo C."/>
            <person name="Argimon S."/>
            <person name="Zhang W."/>
            <person name="Yang X."/>
            <person name="Jeffery I.B."/>
            <person name="Cooney J.C."/>
            <person name="Kagawa T.F."/>
            <person name="Liu W."/>
            <person name="Song Y."/>
            <person name="Salvetti E."/>
            <person name="Wrobel A."/>
            <person name="Rasinkangas P."/>
            <person name="Parkhill J."/>
            <person name="Rea M.C."/>
            <person name="O'Sullivan O."/>
            <person name="Ritari J."/>
            <person name="Douillard F.P."/>
            <person name="Paul Ross R."/>
            <person name="Yang R."/>
            <person name="Briner A.E."/>
            <person name="Felis G.E."/>
            <person name="de Vos W.M."/>
            <person name="Barrangou R."/>
            <person name="Klaenhammer T.R."/>
            <person name="Caufield P.W."/>
            <person name="Cui Y."/>
            <person name="Zhang H."/>
            <person name="O'Toole P.W."/>
        </authorList>
    </citation>
    <scope>NUCLEOTIDE SEQUENCE [LARGE SCALE GENOMIC DNA]</scope>
    <source>
        <strain evidence="2 4">DSM 20410</strain>
    </source>
</reference>
<dbReference type="InterPro" id="IPR029068">
    <property type="entry name" value="Glyas_Bleomycin-R_OHBP_Dase"/>
</dbReference>
<dbReference type="Pfam" id="PF00903">
    <property type="entry name" value="Glyoxalase"/>
    <property type="match status" value="1"/>
</dbReference>
<sequence>MLKTIEENATGLQHVGIPTRDMDATIKFWELLGFKVTGEFQNLTSKVKFLEFKGLVIETWEARAEQANGVVGAINHISLNVEHIEDIFAECQTSTLNVVNDSIQERPFWDKGIKFFNVEGPNHEIVEFCQINQ</sequence>
<dbReference type="InterPro" id="IPR004360">
    <property type="entry name" value="Glyas_Fos-R_dOase_dom"/>
</dbReference>
<dbReference type="OrthoDB" id="371072at2"/>
<dbReference type="EMBL" id="JQBM01000001">
    <property type="protein sequence ID" value="KRN47005.1"/>
    <property type="molecule type" value="Genomic_DNA"/>
</dbReference>
<organism evidence="2 4">
    <name type="scientific">Weissella viridescens</name>
    <name type="common">Lactobacillus viridescens</name>
    <dbReference type="NCBI Taxonomy" id="1629"/>
    <lineage>
        <taxon>Bacteria</taxon>
        <taxon>Bacillati</taxon>
        <taxon>Bacillota</taxon>
        <taxon>Bacilli</taxon>
        <taxon>Lactobacillales</taxon>
        <taxon>Lactobacillaceae</taxon>
        <taxon>Weissella</taxon>
    </lineage>
</organism>
<protein>
    <submittedName>
        <fullName evidence="3">Glyoxalase-like domain</fullName>
    </submittedName>
</protein>
<name>A0A0R2HC34_WEIVI</name>
<dbReference type="STRING" id="1629.IV50_GL000273"/>
<feature type="domain" description="VOC" evidence="1">
    <location>
        <begin position="11"/>
        <end position="131"/>
    </location>
</feature>
<dbReference type="RefSeq" id="WP_057743969.1">
    <property type="nucleotide sequence ID" value="NZ_BJLU01000001.1"/>
</dbReference>
<evidence type="ECO:0000313" key="2">
    <source>
        <dbReference type="EMBL" id="KRN47005.1"/>
    </source>
</evidence>
<gene>
    <name evidence="2" type="ORF">IV50_GL000273</name>
    <name evidence="3" type="ORF">NCTC13645_01455</name>
</gene>
<evidence type="ECO:0000313" key="5">
    <source>
        <dbReference type="Proteomes" id="UP000254621"/>
    </source>
</evidence>
<evidence type="ECO:0000313" key="3">
    <source>
        <dbReference type="EMBL" id="SUP59202.1"/>
    </source>
</evidence>
<dbReference type="PATRIC" id="fig|1629.5.peg.276"/>